<dbReference type="InterPro" id="IPR000209">
    <property type="entry name" value="Peptidase_S8/S53_dom"/>
</dbReference>
<keyword evidence="3 5" id="KW-0378">Hydrolase</keyword>
<keyword evidence="2 5" id="KW-0645">Protease</keyword>
<evidence type="ECO:0000256" key="4">
    <source>
        <dbReference type="ARBA" id="ARBA00022825"/>
    </source>
</evidence>
<dbReference type="PROSITE" id="PS00138">
    <property type="entry name" value="SUBTILASE_SER"/>
    <property type="match status" value="1"/>
</dbReference>
<dbReference type="GO" id="GO:0004252">
    <property type="term" value="F:serine-type endopeptidase activity"/>
    <property type="evidence" value="ECO:0007669"/>
    <property type="project" value="UniProtKB-UniRule"/>
</dbReference>
<dbReference type="InterPro" id="IPR034058">
    <property type="entry name" value="TagA/B/C/D_pept_dom"/>
</dbReference>
<dbReference type="Gene3D" id="2.60.40.4070">
    <property type="match status" value="1"/>
</dbReference>
<protein>
    <submittedName>
        <fullName evidence="7">S8 family serine peptidase</fullName>
    </submittedName>
</protein>
<dbReference type="AlphaFoldDB" id="A0A9D5QBQ2"/>
<dbReference type="InterPro" id="IPR023828">
    <property type="entry name" value="Peptidase_S8_Ser-AS"/>
</dbReference>
<organism evidence="7 8">
    <name type="scientific">candidate division WOR-3 bacterium</name>
    <dbReference type="NCBI Taxonomy" id="2052148"/>
    <lineage>
        <taxon>Bacteria</taxon>
        <taxon>Bacteria division WOR-3</taxon>
    </lineage>
</organism>
<feature type="active site" description="Charge relay system" evidence="5">
    <location>
        <position position="235"/>
    </location>
</feature>
<dbReference type="PRINTS" id="PR00723">
    <property type="entry name" value="SUBTILISIN"/>
</dbReference>
<evidence type="ECO:0000259" key="6">
    <source>
        <dbReference type="Pfam" id="PF00082"/>
    </source>
</evidence>
<feature type="active site" description="Charge relay system" evidence="5">
    <location>
        <position position="458"/>
    </location>
</feature>
<dbReference type="SUPFAM" id="SSF52743">
    <property type="entry name" value="Subtilisin-like"/>
    <property type="match status" value="1"/>
</dbReference>
<dbReference type="Pfam" id="PF00082">
    <property type="entry name" value="Peptidase_S8"/>
    <property type="match status" value="1"/>
</dbReference>
<dbReference type="Gene3D" id="3.40.50.200">
    <property type="entry name" value="Peptidase S8/S53 domain"/>
    <property type="match status" value="1"/>
</dbReference>
<dbReference type="InterPro" id="IPR051048">
    <property type="entry name" value="Peptidase_S8/S53_subtilisin"/>
</dbReference>
<reference evidence="7" key="1">
    <citation type="submission" date="2019-11" db="EMBL/GenBank/DDBJ databases">
        <title>Microbial mats filling the niche in hypersaline microbial mats.</title>
        <authorList>
            <person name="Wong H.L."/>
            <person name="Macleod F.I."/>
            <person name="White R.A. III"/>
            <person name="Burns B.P."/>
        </authorList>
    </citation>
    <scope>NUCLEOTIDE SEQUENCE</scope>
    <source>
        <strain evidence="7">Bin_327</strain>
    </source>
</reference>
<proteinExistence type="inferred from homology"/>
<dbReference type="PROSITE" id="PS51892">
    <property type="entry name" value="SUBTILASE"/>
    <property type="match status" value="1"/>
</dbReference>
<accession>A0A9D5QBQ2</accession>
<dbReference type="InterPro" id="IPR036852">
    <property type="entry name" value="Peptidase_S8/S53_dom_sf"/>
</dbReference>
<dbReference type="Gene3D" id="2.60.120.380">
    <property type="match status" value="1"/>
</dbReference>
<dbReference type="EMBL" id="WJKJ01000039">
    <property type="protein sequence ID" value="MBD3363838.1"/>
    <property type="molecule type" value="Genomic_DNA"/>
</dbReference>
<evidence type="ECO:0000256" key="5">
    <source>
        <dbReference type="PROSITE-ProRule" id="PRU01240"/>
    </source>
</evidence>
<evidence type="ECO:0000313" key="7">
    <source>
        <dbReference type="EMBL" id="MBD3363838.1"/>
    </source>
</evidence>
<evidence type="ECO:0000313" key="8">
    <source>
        <dbReference type="Proteomes" id="UP000630660"/>
    </source>
</evidence>
<dbReference type="PANTHER" id="PTHR43399:SF4">
    <property type="entry name" value="CELL WALL-ASSOCIATED PROTEASE"/>
    <property type="match status" value="1"/>
</dbReference>
<keyword evidence="4 5" id="KW-0720">Serine protease</keyword>
<evidence type="ECO:0000256" key="1">
    <source>
        <dbReference type="ARBA" id="ARBA00011073"/>
    </source>
</evidence>
<dbReference type="InterPro" id="IPR015500">
    <property type="entry name" value="Peptidase_S8_subtilisin-rel"/>
</dbReference>
<dbReference type="GO" id="GO:0006508">
    <property type="term" value="P:proteolysis"/>
    <property type="evidence" value="ECO:0007669"/>
    <property type="project" value="UniProtKB-KW"/>
</dbReference>
<comment type="similarity">
    <text evidence="1 5">Belongs to the peptidase S8 family.</text>
</comment>
<dbReference type="Proteomes" id="UP000630660">
    <property type="component" value="Unassembled WGS sequence"/>
</dbReference>
<evidence type="ECO:0000256" key="2">
    <source>
        <dbReference type="ARBA" id="ARBA00022670"/>
    </source>
</evidence>
<feature type="active site" description="Charge relay system" evidence="5">
    <location>
        <position position="284"/>
    </location>
</feature>
<comment type="caution">
    <text evidence="7">The sequence shown here is derived from an EMBL/GenBank/DDBJ whole genome shotgun (WGS) entry which is preliminary data.</text>
</comment>
<feature type="domain" description="Peptidase S8/S53" evidence="6">
    <location>
        <begin position="227"/>
        <end position="523"/>
    </location>
</feature>
<dbReference type="SUPFAM" id="SSF49785">
    <property type="entry name" value="Galactose-binding domain-like"/>
    <property type="match status" value="1"/>
</dbReference>
<dbReference type="PANTHER" id="PTHR43399">
    <property type="entry name" value="SUBTILISIN-RELATED"/>
    <property type="match status" value="1"/>
</dbReference>
<gene>
    <name evidence="7" type="ORF">GF359_01335</name>
</gene>
<sequence>MQCIVFMLLVGGVVNPVKTTFIPEPDPDNHLIELRTREINTRNTTVMTLDAADSRRPMHFLVHFGHRVSEDDRMLLESEGLIVEGYIRHGAFLVYGEPESARRLLASGIIDWYGAYLARDKIEPVLQGREDIVEMEVMLFPGADFEKTIEDFRDLGAEIISASENEYNGKLIIKLITIFLFDAASLDGVRWIEPTYEIDWDNDQCQWVIQTWVEGNRRVWEMGLDGEGVIGSTSDTGIRTDHIAFRDSTISITDWGDYPEHRKIVAYKPSTLGACFGDDHSSGHGTHTAGTVCGDDSYWGGTSVYNGMAPKTRLYFVDLGGNGNTEVFPADYRDLWGMPQEGNEAGHAKFISNSWSVGFGYNSHAWESDYFAWEHPEFLIIGTAGNNDPEIGAPKTAKNIMTVGATLNGTQANYAAWYSNPGPAPDGRIKPTIVAPGTDVNSASASGPSGYHKLTGTSMACPAVAGGVALLTQYFRDGWYPSGSPNPGNGFDPSAALLKALVVASADADFPGVTIPNNKIGWGRLDIDSVLYFSGDTRKLYLLDDTTGLVITERTCFQITIQSADYPLRVCLVWTDPPPEMCALKQLVNNLDLEVEEPGGKIYKGNNLQMSWSQSHGSADYVNVVELVRIKEPDEGNWTITVKGTDIPQGPQPFSVVATGDLCYRDIELVTDGIEIDDEGQAIPNHGIDPGEKVWVYTRVANQGSECAEGVSGRLFPDTDLIQVLSGIADFGNIPPGECTQGPFQIDVSSGIELEEEVDLYLEVTTKDSGYVKTLVYPVTIGVGIEELAGEAASFLEVTQSPFRNHLGIRFSLPDKGTVRLELFDETGRRVRILLDDKVHPTGFGAYTFAAVDDQQRPIPAGVYFVRLTSGNRQIVCKGLKIK</sequence>
<dbReference type="InterPro" id="IPR008979">
    <property type="entry name" value="Galactose-bd-like_sf"/>
</dbReference>
<evidence type="ECO:0000256" key="3">
    <source>
        <dbReference type="ARBA" id="ARBA00022801"/>
    </source>
</evidence>
<dbReference type="CDD" id="cd04842">
    <property type="entry name" value="Peptidases_S8_Kp43_protease"/>
    <property type="match status" value="1"/>
</dbReference>
<name>A0A9D5QBQ2_UNCW3</name>